<name>A0A918NG02_9GAMM</name>
<organism evidence="1 2">
    <name type="scientific">Saccharospirillum salsuginis</name>
    <dbReference type="NCBI Taxonomy" id="418750"/>
    <lineage>
        <taxon>Bacteria</taxon>
        <taxon>Pseudomonadati</taxon>
        <taxon>Pseudomonadota</taxon>
        <taxon>Gammaproteobacteria</taxon>
        <taxon>Oceanospirillales</taxon>
        <taxon>Saccharospirillaceae</taxon>
        <taxon>Saccharospirillum</taxon>
    </lineage>
</organism>
<dbReference type="RefSeq" id="WP_189611947.1">
    <property type="nucleotide sequence ID" value="NZ_BMXR01000011.1"/>
</dbReference>
<keyword evidence="2" id="KW-1185">Reference proteome</keyword>
<reference evidence="1" key="1">
    <citation type="journal article" date="2014" name="Int. J. Syst. Evol. Microbiol.">
        <title>Complete genome sequence of Corynebacterium casei LMG S-19264T (=DSM 44701T), isolated from a smear-ripened cheese.</title>
        <authorList>
            <consortium name="US DOE Joint Genome Institute (JGI-PGF)"/>
            <person name="Walter F."/>
            <person name="Albersmeier A."/>
            <person name="Kalinowski J."/>
            <person name="Ruckert C."/>
        </authorList>
    </citation>
    <scope>NUCLEOTIDE SEQUENCE</scope>
    <source>
        <strain evidence="1">KCTC 22169</strain>
    </source>
</reference>
<evidence type="ECO:0000313" key="1">
    <source>
        <dbReference type="EMBL" id="GGX67807.1"/>
    </source>
</evidence>
<protein>
    <submittedName>
        <fullName evidence="1">Uncharacterized protein</fullName>
    </submittedName>
</protein>
<evidence type="ECO:0000313" key="2">
    <source>
        <dbReference type="Proteomes" id="UP000626148"/>
    </source>
</evidence>
<reference evidence="1" key="2">
    <citation type="submission" date="2020-09" db="EMBL/GenBank/DDBJ databases">
        <authorList>
            <person name="Sun Q."/>
            <person name="Kim S."/>
        </authorList>
    </citation>
    <scope>NUCLEOTIDE SEQUENCE</scope>
    <source>
        <strain evidence="1">KCTC 22169</strain>
    </source>
</reference>
<dbReference type="AlphaFoldDB" id="A0A918NG02"/>
<sequence length="274" mass="31391">MSENRKSEGARLHLYQGTEIIAWLKNGCLPLESSAGLTYPFVRFDQWQGEHNRPLSQEALDLEWQRQYRALPEAVRGLLSFEHFKTQGGEIEDNVRAAARRHQNGQQAHFDTGWLGQARLLRLFPSALCYHGWRRLAEDFSGFALVLNSRHSALTSSKERPSKLAPVRYGQPYRFKVTADNPFPGLLDDHGSQRDNQEWRLLMPAKTAARHQGQPVVPIGRGLIEAIYWSVATPEESVEALHTLIRQDMRYRSVKLGRVVPDAHQWQLSFQDIT</sequence>
<dbReference type="EMBL" id="BMXR01000011">
    <property type="protein sequence ID" value="GGX67807.1"/>
    <property type="molecule type" value="Genomic_DNA"/>
</dbReference>
<comment type="caution">
    <text evidence="1">The sequence shown here is derived from an EMBL/GenBank/DDBJ whole genome shotgun (WGS) entry which is preliminary data.</text>
</comment>
<gene>
    <name evidence="1" type="ORF">GCM10007392_39360</name>
</gene>
<proteinExistence type="predicted"/>
<accession>A0A918NG02</accession>
<dbReference type="Proteomes" id="UP000626148">
    <property type="component" value="Unassembled WGS sequence"/>
</dbReference>